<evidence type="ECO:0000313" key="4">
    <source>
        <dbReference type="EMBL" id="KAL1593135.1"/>
    </source>
</evidence>
<proteinExistence type="inferred from homology"/>
<feature type="region of interest" description="Disordered" evidence="2">
    <location>
        <begin position="316"/>
        <end position="337"/>
    </location>
</feature>
<dbReference type="EMBL" id="JAKJXO020000019">
    <property type="protein sequence ID" value="KAL1593135.1"/>
    <property type="molecule type" value="Genomic_DNA"/>
</dbReference>
<evidence type="ECO:0000256" key="1">
    <source>
        <dbReference type="ARBA" id="ARBA00010609"/>
    </source>
</evidence>
<evidence type="ECO:0000256" key="2">
    <source>
        <dbReference type="SAM" id="MobiDB-lite"/>
    </source>
</evidence>
<feature type="region of interest" description="Disordered" evidence="2">
    <location>
        <begin position="273"/>
        <end position="302"/>
    </location>
</feature>
<dbReference type="InterPro" id="IPR008972">
    <property type="entry name" value="Cupredoxin"/>
</dbReference>
<gene>
    <name evidence="4" type="ORF">SLS60_010742</name>
</gene>
<organism evidence="4 5">
    <name type="scientific">Paraconiothyrium brasiliense</name>
    <dbReference type="NCBI Taxonomy" id="300254"/>
    <lineage>
        <taxon>Eukaryota</taxon>
        <taxon>Fungi</taxon>
        <taxon>Dikarya</taxon>
        <taxon>Ascomycota</taxon>
        <taxon>Pezizomycotina</taxon>
        <taxon>Dothideomycetes</taxon>
        <taxon>Pleosporomycetidae</taxon>
        <taxon>Pleosporales</taxon>
        <taxon>Massarineae</taxon>
        <taxon>Didymosphaeriaceae</taxon>
        <taxon>Paraconiothyrium</taxon>
    </lineage>
</organism>
<dbReference type="SUPFAM" id="SSF49503">
    <property type="entry name" value="Cupredoxins"/>
    <property type="match status" value="1"/>
</dbReference>
<dbReference type="PANTHER" id="PTHR48267">
    <property type="entry name" value="CUPREDOXIN SUPERFAMILY PROTEIN"/>
    <property type="match status" value="1"/>
</dbReference>
<dbReference type="Pfam" id="PF07731">
    <property type="entry name" value="Cu-oxidase_2"/>
    <property type="match status" value="1"/>
</dbReference>
<comment type="similarity">
    <text evidence="1">Belongs to the multicopper oxidase family.</text>
</comment>
<dbReference type="Gene3D" id="2.60.40.420">
    <property type="entry name" value="Cupredoxins - blue copper proteins"/>
    <property type="match status" value="2"/>
</dbReference>
<evidence type="ECO:0000313" key="5">
    <source>
        <dbReference type="Proteomes" id="UP001521785"/>
    </source>
</evidence>
<feature type="compositionally biased region" description="Low complexity" evidence="2">
    <location>
        <begin position="319"/>
        <end position="337"/>
    </location>
</feature>
<feature type="domain" description="Plastocyanin-like" evidence="3">
    <location>
        <begin position="89"/>
        <end position="201"/>
    </location>
</feature>
<feature type="region of interest" description="Disordered" evidence="2">
    <location>
        <begin position="48"/>
        <end position="67"/>
    </location>
</feature>
<reference evidence="4 5" key="1">
    <citation type="submission" date="2024-02" db="EMBL/GenBank/DDBJ databases">
        <title>De novo assembly and annotation of 12 fungi associated with fruit tree decline syndrome in Ontario, Canada.</title>
        <authorList>
            <person name="Sulman M."/>
            <person name="Ellouze W."/>
            <person name="Ilyukhin E."/>
        </authorList>
    </citation>
    <scope>NUCLEOTIDE SEQUENCE [LARGE SCALE GENOMIC DNA]</scope>
    <source>
        <strain evidence="4 5">M42-189</strain>
    </source>
</reference>
<sequence length="337" mass="36796">MSTGERYELVIDFSNYQNQNITLLNERGLGENVDYPATDKVMRFVVGNSSSGGSGGGVPQTLRNDGPVVPSSSITKDFTFGRGSGGLWVINGVGFKDIENRILTKPDRGTYETWALHNGAGDGTHPVHIHLVDFKVISRSGGRDEVADYESAGWKDVVWLAAGESVQVIARYAPWDGIYMFHCHNFVHEDNDMLVAFSVPNLEKWGYTNSTLFLDPNEPEFQGKNVNSDDFTEDAINKKIAWLYSTNPYNKGNINGVYSALDAYAQGQYWTQVPDQDQGKSTGKGQSAWSTPTGKPSSFGSPNSAWITLASSITATPDSSQAASSSVYQAYGSQVRQ</sequence>
<dbReference type="InterPro" id="IPR045087">
    <property type="entry name" value="Cu-oxidase_fam"/>
</dbReference>
<name>A0ABR3QLV3_9PLEO</name>
<comment type="caution">
    <text evidence="4">The sequence shown here is derived from an EMBL/GenBank/DDBJ whole genome shotgun (WGS) entry which is preliminary data.</text>
</comment>
<evidence type="ECO:0000259" key="3">
    <source>
        <dbReference type="Pfam" id="PF07731"/>
    </source>
</evidence>
<dbReference type="InterPro" id="IPR011706">
    <property type="entry name" value="Cu-oxidase_C"/>
</dbReference>
<keyword evidence="5" id="KW-1185">Reference proteome</keyword>
<dbReference type="Proteomes" id="UP001521785">
    <property type="component" value="Unassembled WGS sequence"/>
</dbReference>
<dbReference type="PANTHER" id="PTHR48267:SF1">
    <property type="entry name" value="BILIRUBIN OXIDASE"/>
    <property type="match status" value="1"/>
</dbReference>
<accession>A0ABR3QLV3</accession>
<protein>
    <recommendedName>
        <fullName evidence="3">Plastocyanin-like domain-containing protein</fullName>
    </recommendedName>
</protein>